<dbReference type="Gene3D" id="3.10.129.10">
    <property type="entry name" value="Hotdog Thioesterase"/>
    <property type="match status" value="1"/>
</dbReference>
<organism evidence="3 4">
    <name type="scientific">Paracidobacterium acidisoli</name>
    <dbReference type="NCBI Taxonomy" id="2303751"/>
    <lineage>
        <taxon>Bacteria</taxon>
        <taxon>Pseudomonadati</taxon>
        <taxon>Acidobacteriota</taxon>
        <taxon>Terriglobia</taxon>
        <taxon>Terriglobales</taxon>
        <taxon>Acidobacteriaceae</taxon>
        <taxon>Paracidobacterium</taxon>
    </lineage>
</organism>
<reference evidence="3 4" key="1">
    <citation type="submission" date="2018-08" db="EMBL/GenBank/DDBJ databases">
        <title>Acidipila sp. 4G-K13, an acidobacterium isolated from forest soil.</title>
        <authorList>
            <person name="Gao Z.-H."/>
            <person name="Qiu L.-H."/>
        </authorList>
    </citation>
    <scope>NUCLEOTIDE SEQUENCE [LARGE SCALE GENOMIC DNA]</scope>
    <source>
        <strain evidence="3 4">4G-K13</strain>
    </source>
</reference>
<dbReference type="InterPro" id="IPR050563">
    <property type="entry name" value="4-hydroxybenzoyl-CoA_TE"/>
</dbReference>
<dbReference type="PIRSF" id="PIRSF003230">
    <property type="entry name" value="YbgC"/>
    <property type="match status" value="1"/>
</dbReference>
<dbReference type="PANTHER" id="PTHR31793:SF27">
    <property type="entry name" value="NOVEL THIOESTERASE SUPERFAMILY DOMAIN AND SAPOSIN A-TYPE DOMAIN CONTAINING PROTEIN (0610012H03RIK)"/>
    <property type="match status" value="1"/>
</dbReference>
<dbReference type="SUPFAM" id="SSF54637">
    <property type="entry name" value="Thioesterase/thiol ester dehydrase-isomerase"/>
    <property type="match status" value="1"/>
</dbReference>
<sequence>MSVSTVTLRVRYAETDQMGVVYHANYFVWCEIGRVELLRSLGFDYKQMEIDDDCHLPVAEATCRYKSPARYDDQIVIETRISGLRGSVVKFGYRLFCAAGGGEPRLLAEAETVHVVVDREMRKRPLPEKYLAALRAAMEQGIANGEKPAEAREICSSASERP</sequence>
<dbReference type="RefSeq" id="WP_117297098.1">
    <property type="nucleotide sequence ID" value="NZ_QVQT02000001.1"/>
</dbReference>
<evidence type="ECO:0000313" key="3">
    <source>
        <dbReference type="EMBL" id="RFU18058.1"/>
    </source>
</evidence>
<dbReference type="PROSITE" id="PS01328">
    <property type="entry name" value="4HBCOA_THIOESTERASE"/>
    <property type="match status" value="1"/>
</dbReference>
<accession>A0A372IT45</accession>
<name>A0A372IT45_9BACT</name>
<dbReference type="CDD" id="cd00586">
    <property type="entry name" value="4HBT"/>
    <property type="match status" value="1"/>
</dbReference>
<dbReference type="PANTHER" id="PTHR31793">
    <property type="entry name" value="4-HYDROXYBENZOYL-COA THIOESTERASE FAMILY MEMBER"/>
    <property type="match status" value="1"/>
</dbReference>
<gene>
    <name evidence="3" type="ORF">D0Y96_00260</name>
</gene>
<dbReference type="OrthoDB" id="9800856at2"/>
<dbReference type="EMBL" id="QVQT01000001">
    <property type="protein sequence ID" value="RFU18058.1"/>
    <property type="molecule type" value="Genomic_DNA"/>
</dbReference>
<keyword evidence="4" id="KW-1185">Reference proteome</keyword>
<dbReference type="Pfam" id="PF13279">
    <property type="entry name" value="4HBT_2"/>
    <property type="match status" value="1"/>
</dbReference>
<evidence type="ECO:0000256" key="2">
    <source>
        <dbReference type="ARBA" id="ARBA00022801"/>
    </source>
</evidence>
<protein>
    <submittedName>
        <fullName evidence="3">Acyl-CoA thioesterase</fullName>
    </submittedName>
</protein>
<dbReference type="AlphaFoldDB" id="A0A372IT45"/>
<dbReference type="InterPro" id="IPR006684">
    <property type="entry name" value="YbgC/YbaW"/>
</dbReference>
<keyword evidence="2" id="KW-0378">Hydrolase</keyword>
<comment type="similarity">
    <text evidence="1">Belongs to the 4-hydroxybenzoyl-CoA thioesterase family.</text>
</comment>
<dbReference type="GO" id="GO:0047617">
    <property type="term" value="F:fatty acyl-CoA hydrolase activity"/>
    <property type="evidence" value="ECO:0007669"/>
    <property type="project" value="TreeGrafter"/>
</dbReference>
<dbReference type="Proteomes" id="UP000264702">
    <property type="component" value="Unassembled WGS sequence"/>
</dbReference>
<dbReference type="InterPro" id="IPR029069">
    <property type="entry name" value="HotDog_dom_sf"/>
</dbReference>
<dbReference type="InterPro" id="IPR008272">
    <property type="entry name" value="HB-CoA_thioesterase_AS"/>
</dbReference>
<evidence type="ECO:0000256" key="1">
    <source>
        <dbReference type="ARBA" id="ARBA00005953"/>
    </source>
</evidence>
<proteinExistence type="inferred from homology"/>
<evidence type="ECO:0000313" key="4">
    <source>
        <dbReference type="Proteomes" id="UP000264702"/>
    </source>
</evidence>
<comment type="caution">
    <text evidence="3">The sequence shown here is derived from an EMBL/GenBank/DDBJ whole genome shotgun (WGS) entry which is preliminary data.</text>
</comment>
<dbReference type="NCBIfam" id="TIGR00051">
    <property type="entry name" value="YbgC/FadM family acyl-CoA thioesterase"/>
    <property type="match status" value="1"/>
</dbReference>